<evidence type="ECO:0008006" key="3">
    <source>
        <dbReference type="Google" id="ProtNLM"/>
    </source>
</evidence>
<dbReference type="RefSeq" id="WP_253680650.1">
    <property type="nucleotide sequence ID" value="NZ_CP050861.1"/>
</dbReference>
<reference evidence="1" key="1">
    <citation type="submission" date="2020-04" db="EMBL/GenBank/DDBJ databases">
        <title>Tenacibaculum mesophilum bac2.</title>
        <authorList>
            <person name="Li M."/>
        </authorList>
    </citation>
    <scope>NUCLEOTIDE SEQUENCE</scope>
    <source>
        <strain evidence="1">Bac2</strain>
    </source>
</reference>
<evidence type="ECO:0000313" key="1">
    <source>
        <dbReference type="EMBL" id="UTD14901.1"/>
    </source>
</evidence>
<evidence type="ECO:0000313" key="2">
    <source>
        <dbReference type="Proteomes" id="UP001056837"/>
    </source>
</evidence>
<organism evidence="1 2">
    <name type="scientific">Tenacibaculum mesophilum</name>
    <dbReference type="NCBI Taxonomy" id="104268"/>
    <lineage>
        <taxon>Bacteria</taxon>
        <taxon>Pseudomonadati</taxon>
        <taxon>Bacteroidota</taxon>
        <taxon>Flavobacteriia</taxon>
        <taxon>Flavobacteriales</taxon>
        <taxon>Flavobacteriaceae</taxon>
        <taxon>Tenacibaculum</taxon>
    </lineage>
</organism>
<name>A0AAE9MM58_9FLAO</name>
<proteinExistence type="predicted"/>
<gene>
    <name evidence="1" type="ORF">HER15_05155</name>
</gene>
<dbReference type="EMBL" id="CP050861">
    <property type="protein sequence ID" value="UTD14901.1"/>
    <property type="molecule type" value="Genomic_DNA"/>
</dbReference>
<protein>
    <recommendedName>
        <fullName evidence="3">Lipocalin-like domain-containing protein</fullName>
    </recommendedName>
</protein>
<sequence length="129" mass="15264">MKKTLILILTFSPLTLLGQHLKCCETEKEVESYLSGKWKIKNSDSKTVYHYWFENGKGNLEDFEPVENGEEVIVEDDHSFVEIVKYENGFKLKYTYLYGNWISELKYLNSKKLILITDGKETEYYKIEE</sequence>
<accession>A0AAE9MM58</accession>
<dbReference type="AlphaFoldDB" id="A0AAE9MM58"/>
<dbReference type="Proteomes" id="UP001056837">
    <property type="component" value="Chromosome"/>
</dbReference>